<keyword evidence="2" id="KW-1185">Reference proteome</keyword>
<gene>
    <name evidence="1" type="ORF">J2S13_000391</name>
</gene>
<proteinExistence type="predicted"/>
<evidence type="ECO:0000313" key="1">
    <source>
        <dbReference type="EMBL" id="MDQ0213996.1"/>
    </source>
</evidence>
<accession>A0AAJ1T2C6</accession>
<dbReference type="Proteomes" id="UP001237207">
    <property type="component" value="Unassembled WGS sequence"/>
</dbReference>
<reference evidence="1" key="1">
    <citation type="submission" date="2023-07" db="EMBL/GenBank/DDBJ databases">
        <title>Genomic Encyclopedia of Type Strains, Phase IV (KMG-IV): sequencing the most valuable type-strain genomes for metagenomic binning, comparative biology and taxonomic classification.</title>
        <authorList>
            <person name="Goeker M."/>
        </authorList>
    </citation>
    <scope>NUCLEOTIDE SEQUENCE</scope>
    <source>
        <strain evidence="1">DSM 23947</strain>
    </source>
</reference>
<sequence>MNNWIKTFFNMARKQNMLNIFGRKRKNRGIFWTSLLGLGMSAAAFGLGKNRNPNTTQSQSIQNILNNFKKQNGSPTSNMSTLMEASQEILSGQTTNK</sequence>
<organism evidence="1 2">
    <name type="scientific">Oikeobacillus pervagus</name>
    <dbReference type="NCBI Taxonomy" id="1325931"/>
    <lineage>
        <taxon>Bacteria</taxon>
        <taxon>Bacillati</taxon>
        <taxon>Bacillota</taxon>
        <taxon>Bacilli</taxon>
        <taxon>Bacillales</taxon>
        <taxon>Bacillaceae</taxon>
        <taxon>Oikeobacillus</taxon>
    </lineage>
</organism>
<dbReference type="AlphaFoldDB" id="A0AAJ1T2C6"/>
<dbReference type="EMBL" id="JAUSUC010000003">
    <property type="protein sequence ID" value="MDQ0213996.1"/>
    <property type="molecule type" value="Genomic_DNA"/>
</dbReference>
<name>A0AAJ1T2C6_9BACI</name>
<evidence type="ECO:0000313" key="2">
    <source>
        <dbReference type="Proteomes" id="UP001237207"/>
    </source>
</evidence>
<comment type="caution">
    <text evidence="1">The sequence shown here is derived from an EMBL/GenBank/DDBJ whole genome shotgun (WGS) entry which is preliminary data.</text>
</comment>
<protein>
    <submittedName>
        <fullName evidence="1">Uncharacterized protein</fullName>
    </submittedName>
</protein>